<dbReference type="PROSITE" id="PS50977">
    <property type="entry name" value="HTH_TETR_2"/>
    <property type="match status" value="1"/>
</dbReference>
<feature type="DNA-binding region" description="H-T-H motif" evidence="4">
    <location>
        <begin position="34"/>
        <end position="53"/>
    </location>
</feature>
<name>A0A916TMH1_9HYPH</name>
<evidence type="ECO:0000259" key="5">
    <source>
        <dbReference type="PROSITE" id="PS50977"/>
    </source>
</evidence>
<dbReference type="Gene3D" id="1.10.357.10">
    <property type="entry name" value="Tetracycline Repressor, domain 2"/>
    <property type="match status" value="1"/>
</dbReference>
<keyword evidence="2 4" id="KW-0238">DNA-binding</keyword>
<sequence length="219" mass="24593">MRKQPKQQRARQTLDHFYEATAQLLQSGESNTVTTNHIADRAGFSIGTLYRYFPNKRAILHGLAMREMERQEAAALAMLEASEGTTGRELVRQLIDFHLNAFGGRSRTRRRMILNMINDRDATKLIVRAQRGQVRLLRLLQDMLAAREPDRYRKLTDSQLHIVSAGLSGAIRVSVLTAPEILEDSCFGRDLSDLVERSFLRLADADTLADIGSHASSSG</sequence>
<dbReference type="InterPro" id="IPR001647">
    <property type="entry name" value="HTH_TetR"/>
</dbReference>
<evidence type="ECO:0000256" key="1">
    <source>
        <dbReference type="ARBA" id="ARBA00023015"/>
    </source>
</evidence>
<accession>A0A916TMH1</accession>
<proteinExistence type="predicted"/>
<dbReference type="InterPro" id="IPR009057">
    <property type="entry name" value="Homeodomain-like_sf"/>
</dbReference>
<protein>
    <submittedName>
        <fullName evidence="6">TetR family transcriptional regulator</fullName>
    </submittedName>
</protein>
<evidence type="ECO:0000256" key="4">
    <source>
        <dbReference type="PROSITE-ProRule" id="PRU00335"/>
    </source>
</evidence>
<dbReference type="Proteomes" id="UP000605148">
    <property type="component" value="Unassembled WGS sequence"/>
</dbReference>
<dbReference type="GO" id="GO:0003700">
    <property type="term" value="F:DNA-binding transcription factor activity"/>
    <property type="evidence" value="ECO:0007669"/>
    <property type="project" value="TreeGrafter"/>
</dbReference>
<keyword evidence="7" id="KW-1185">Reference proteome</keyword>
<comment type="caution">
    <text evidence="6">The sequence shown here is derived from an EMBL/GenBank/DDBJ whole genome shotgun (WGS) entry which is preliminary data.</text>
</comment>
<dbReference type="InterPro" id="IPR050109">
    <property type="entry name" value="HTH-type_TetR-like_transc_reg"/>
</dbReference>
<evidence type="ECO:0000313" key="7">
    <source>
        <dbReference type="Proteomes" id="UP000605148"/>
    </source>
</evidence>
<keyword evidence="3" id="KW-0804">Transcription</keyword>
<dbReference type="PANTHER" id="PTHR30055:SF234">
    <property type="entry name" value="HTH-TYPE TRANSCRIPTIONAL REGULATOR BETI"/>
    <property type="match status" value="1"/>
</dbReference>
<reference evidence="6" key="2">
    <citation type="submission" date="2020-09" db="EMBL/GenBank/DDBJ databases">
        <authorList>
            <person name="Sun Q."/>
            <person name="Zhou Y."/>
        </authorList>
    </citation>
    <scope>NUCLEOTIDE SEQUENCE</scope>
    <source>
        <strain evidence="6">CGMCC 1.12426</strain>
    </source>
</reference>
<evidence type="ECO:0000256" key="3">
    <source>
        <dbReference type="ARBA" id="ARBA00023163"/>
    </source>
</evidence>
<gene>
    <name evidence="6" type="ORF">GCM10011316_30520</name>
</gene>
<dbReference type="RefSeq" id="WP_150497212.1">
    <property type="nucleotide sequence ID" value="NZ_BMFA01000009.1"/>
</dbReference>
<dbReference type="OrthoDB" id="9808189at2"/>
<dbReference type="PANTHER" id="PTHR30055">
    <property type="entry name" value="HTH-TYPE TRANSCRIPTIONAL REGULATOR RUTR"/>
    <property type="match status" value="1"/>
</dbReference>
<feature type="domain" description="HTH tetR-type" evidence="5">
    <location>
        <begin position="11"/>
        <end position="71"/>
    </location>
</feature>
<dbReference type="GO" id="GO:0000976">
    <property type="term" value="F:transcription cis-regulatory region binding"/>
    <property type="evidence" value="ECO:0007669"/>
    <property type="project" value="TreeGrafter"/>
</dbReference>
<reference evidence="6" key="1">
    <citation type="journal article" date="2014" name="Int. J. Syst. Evol. Microbiol.">
        <title>Complete genome sequence of Corynebacterium casei LMG S-19264T (=DSM 44701T), isolated from a smear-ripened cheese.</title>
        <authorList>
            <consortium name="US DOE Joint Genome Institute (JGI-PGF)"/>
            <person name="Walter F."/>
            <person name="Albersmeier A."/>
            <person name="Kalinowski J."/>
            <person name="Ruckert C."/>
        </authorList>
    </citation>
    <scope>NUCLEOTIDE SEQUENCE</scope>
    <source>
        <strain evidence="6">CGMCC 1.12426</strain>
    </source>
</reference>
<dbReference type="EMBL" id="BMFA01000009">
    <property type="protein sequence ID" value="GGB56305.1"/>
    <property type="molecule type" value="Genomic_DNA"/>
</dbReference>
<organism evidence="6 7">
    <name type="scientific">Roseibium aquae</name>
    <dbReference type="NCBI Taxonomy" id="1323746"/>
    <lineage>
        <taxon>Bacteria</taxon>
        <taxon>Pseudomonadati</taxon>
        <taxon>Pseudomonadota</taxon>
        <taxon>Alphaproteobacteria</taxon>
        <taxon>Hyphomicrobiales</taxon>
        <taxon>Stappiaceae</taxon>
        <taxon>Roseibium</taxon>
    </lineage>
</organism>
<evidence type="ECO:0000313" key="6">
    <source>
        <dbReference type="EMBL" id="GGB56305.1"/>
    </source>
</evidence>
<keyword evidence="1" id="KW-0805">Transcription regulation</keyword>
<dbReference type="SUPFAM" id="SSF46689">
    <property type="entry name" value="Homeodomain-like"/>
    <property type="match status" value="1"/>
</dbReference>
<evidence type="ECO:0000256" key="2">
    <source>
        <dbReference type="ARBA" id="ARBA00023125"/>
    </source>
</evidence>
<dbReference type="AlphaFoldDB" id="A0A916TMH1"/>
<dbReference type="Pfam" id="PF00440">
    <property type="entry name" value="TetR_N"/>
    <property type="match status" value="1"/>
</dbReference>